<keyword evidence="6 7" id="KW-0472">Membrane</keyword>
<feature type="domain" description="ABC transmembrane type-1" evidence="8">
    <location>
        <begin position="338"/>
        <end position="518"/>
    </location>
</feature>
<dbReference type="eggNOG" id="COG0600">
    <property type="taxonomic scope" value="Bacteria"/>
</dbReference>
<comment type="similarity">
    <text evidence="7">Belongs to the binding-protein-dependent transport system permease family.</text>
</comment>
<name>E3JD19_PSEI1</name>
<evidence type="ECO:0000256" key="7">
    <source>
        <dbReference type="RuleBase" id="RU363032"/>
    </source>
</evidence>
<dbReference type="AlphaFoldDB" id="E3JD19"/>
<dbReference type="Proteomes" id="UP000002484">
    <property type="component" value="Chromosome"/>
</dbReference>
<feature type="transmembrane region" description="Helical" evidence="7">
    <location>
        <begin position="21"/>
        <end position="42"/>
    </location>
</feature>
<gene>
    <name evidence="9" type="ordered locus">FraEuI1c_3138</name>
</gene>
<dbReference type="PANTHER" id="PTHR30151">
    <property type="entry name" value="ALKANE SULFONATE ABC TRANSPORTER-RELATED, MEMBRANE SUBUNIT"/>
    <property type="match status" value="1"/>
</dbReference>
<evidence type="ECO:0000259" key="8">
    <source>
        <dbReference type="PROSITE" id="PS50928"/>
    </source>
</evidence>
<feature type="transmembrane region" description="Helical" evidence="7">
    <location>
        <begin position="373"/>
        <end position="394"/>
    </location>
</feature>
<feature type="transmembrane region" description="Helical" evidence="7">
    <location>
        <begin position="279"/>
        <end position="300"/>
    </location>
</feature>
<dbReference type="PANTHER" id="PTHR30151:SF0">
    <property type="entry name" value="ABC TRANSPORTER PERMEASE PROTEIN MJ0413-RELATED"/>
    <property type="match status" value="1"/>
</dbReference>
<dbReference type="InterPro" id="IPR000515">
    <property type="entry name" value="MetI-like"/>
</dbReference>
<keyword evidence="4 7" id="KW-0812">Transmembrane</keyword>
<evidence type="ECO:0000256" key="1">
    <source>
        <dbReference type="ARBA" id="ARBA00004651"/>
    </source>
</evidence>
<reference evidence="9 10" key="1">
    <citation type="submission" date="2010-10" db="EMBL/GenBank/DDBJ databases">
        <title>Complete sequence of Frankia sp. EuI1c.</title>
        <authorList>
            <consortium name="US DOE Joint Genome Institute"/>
            <person name="Lucas S."/>
            <person name="Copeland A."/>
            <person name="Lapidus A."/>
            <person name="Cheng J.-F."/>
            <person name="Bruce D."/>
            <person name="Goodwin L."/>
            <person name="Pitluck S."/>
            <person name="Chertkov O."/>
            <person name="Detter J.C."/>
            <person name="Han C."/>
            <person name="Tapia R."/>
            <person name="Land M."/>
            <person name="Hauser L."/>
            <person name="Jeffries C."/>
            <person name="Kyrpides N."/>
            <person name="Ivanova N."/>
            <person name="Mikhailova N."/>
            <person name="Beauchemin N."/>
            <person name="Sen A."/>
            <person name="Sur S.A."/>
            <person name="Gtari M."/>
            <person name="Wall L."/>
            <person name="Tisa L."/>
            <person name="Woyke T."/>
        </authorList>
    </citation>
    <scope>NUCLEOTIDE SEQUENCE [LARGE SCALE GENOMIC DNA]</scope>
    <source>
        <strain evidence="10">DSM 45817 / CECT 9037 / EuI1c</strain>
    </source>
</reference>
<comment type="subcellular location">
    <subcellularLocation>
        <location evidence="1 7">Cell membrane</location>
        <topology evidence="1 7">Multi-pass membrane protein</topology>
    </subcellularLocation>
</comment>
<dbReference type="Pfam" id="PF00528">
    <property type="entry name" value="BPD_transp_1"/>
    <property type="match status" value="2"/>
</dbReference>
<evidence type="ECO:0000256" key="3">
    <source>
        <dbReference type="ARBA" id="ARBA00022475"/>
    </source>
</evidence>
<dbReference type="STRING" id="298654.FraEuI1c_3138"/>
<accession>E3JD19</accession>
<feature type="transmembrane region" description="Helical" evidence="7">
    <location>
        <begin position="456"/>
        <end position="480"/>
    </location>
</feature>
<dbReference type="GO" id="GO:0005886">
    <property type="term" value="C:plasma membrane"/>
    <property type="evidence" value="ECO:0007669"/>
    <property type="project" value="UniProtKB-SubCell"/>
</dbReference>
<keyword evidence="10" id="KW-1185">Reference proteome</keyword>
<protein>
    <submittedName>
        <fullName evidence="9">Binding-protein-dependent transport systems inner membrane component</fullName>
    </submittedName>
</protein>
<keyword evidence="5 7" id="KW-1133">Transmembrane helix</keyword>
<dbReference type="KEGG" id="fri:FraEuI1c_3138"/>
<evidence type="ECO:0000256" key="5">
    <source>
        <dbReference type="ARBA" id="ARBA00022989"/>
    </source>
</evidence>
<evidence type="ECO:0000256" key="6">
    <source>
        <dbReference type="ARBA" id="ARBA00023136"/>
    </source>
</evidence>
<feature type="transmembrane region" description="Helical" evidence="7">
    <location>
        <begin position="108"/>
        <end position="127"/>
    </location>
</feature>
<dbReference type="InParanoid" id="E3JD19"/>
<feature type="transmembrane region" description="Helical" evidence="7">
    <location>
        <begin position="133"/>
        <end position="152"/>
    </location>
</feature>
<keyword evidence="2 7" id="KW-0813">Transport</keyword>
<dbReference type="SUPFAM" id="SSF161098">
    <property type="entry name" value="MetI-like"/>
    <property type="match status" value="2"/>
</dbReference>
<evidence type="ECO:0000256" key="2">
    <source>
        <dbReference type="ARBA" id="ARBA00022448"/>
    </source>
</evidence>
<feature type="transmembrane region" description="Helical" evidence="7">
    <location>
        <begin position="229"/>
        <end position="252"/>
    </location>
</feature>
<proteinExistence type="inferred from homology"/>
<sequence length="530" mass="54203">MAGVDVVAARPALSARAQHRLWSAAVALAALGLWQLLAVTVFSGHFVVPAPTSVVAQAFRDDLYLSDLGVTLNLAWKGWLIGNGAALLLAAICLVVPAAEGGLMTVGVATYCVPTIAIGPLLVVAYSPDGAKIVMSALSCFFITLVAAVAGLRAASPATLDAVSAFGGGRWQQLVKVRLRSSIPLLASGLSISAPAAILGVMIGDYLGGDRGLGVVMLQAQQQLAVERTWAIALVSTLACGLAFGLTALGAARLGADVEAPLDGGFTPTRRRHHGPARLGLGVAKVVGAVLFGLVVWEILIASSGLSSYFVKSPGDVWHYLATGTEAGHARHVLLKGLGQTMVDAGSGWVAGTVAALLAAAALTLFPAVGSAVMPFVIVLRSVPLIAMCPLIGLVFGRGLVGVTVIAGVVTFVPSLVTIVDGLRAVPSSATDVVHCFGGEARHALGKVRLPFSAPALFAAAKISMPGAVLGSVLAEWLITGHGLGYAMAYDVISSNYINLWASITVILIVSLGLYLVVGALESAARDRIR</sequence>
<dbReference type="OrthoDB" id="5140822at2"/>
<dbReference type="RefSeq" id="WP_013424276.1">
    <property type="nucleotide sequence ID" value="NC_014666.1"/>
</dbReference>
<evidence type="ECO:0000256" key="4">
    <source>
        <dbReference type="ARBA" id="ARBA00022692"/>
    </source>
</evidence>
<feature type="transmembrane region" description="Helical" evidence="7">
    <location>
        <begin position="400"/>
        <end position="420"/>
    </location>
</feature>
<organism evidence="9 10">
    <name type="scientific">Pseudofrankia inefficax (strain DSM 45817 / CECT 9037 / DDB 130130 / EuI1c)</name>
    <name type="common">Frankia inefficax</name>
    <dbReference type="NCBI Taxonomy" id="298654"/>
    <lineage>
        <taxon>Bacteria</taxon>
        <taxon>Bacillati</taxon>
        <taxon>Actinomycetota</taxon>
        <taxon>Actinomycetes</taxon>
        <taxon>Frankiales</taxon>
        <taxon>Frankiaceae</taxon>
        <taxon>Pseudofrankia</taxon>
    </lineage>
</organism>
<feature type="transmembrane region" description="Helical" evidence="7">
    <location>
        <begin position="346"/>
        <end position="366"/>
    </location>
</feature>
<feature type="transmembrane region" description="Helical" evidence="7">
    <location>
        <begin position="500"/>
        <end position="521"/>
    </location>
</feature>
<feature type="transmembrane region" description="Helical" evidence="7">
    <location>
        <begin position="185"/>
        <end position="209"/>
    </location>
</feature>
<dbReference type="Gene3D" id="1.10.3720.10">
    <property type="entry name" value="MetI-like"/>
    <property type="match status" value="2"/>
</dbReference>
<evidence type="ECO:0000313" key="10">
    <source>
        <dbReference type="Proteomes" id="UP000002484"/>
    </source>
</evidence>
<dbReference type="EMBL" id="CP002299">
    <property type="protein sequence ID" value="ADP81158.1"/>
    <property type="molecule type" value="Genomic_DNA"/>
</dbReference>
<keyword evidence="3" id="KW-1003">Cell membrane</keyword>
<dbReference type="GO" id="GO:0055085">
    <property type="term" value="P:transmembrane transport"/>
    <property type="evidence" value="ECO:0007669"/>
    <property type="project" value="InterPro"/>
</dbReference>
<evidence type="ECO:0000313" key="9">
    <source>
        <dbReference type="EMBL" id="ADP81158.1"/>
    </source>
</evidence>
<dbReference type="HOGENOM" id="CLU_512667_0_0_11"/>
<dbReference type="InterPro" id="IPR035906">
    <property type="entry name" value="MetI-like_sf"/>
</dbReference>
<dbReference type="PROSITE" id="PS50928">
    <property type="entry name" value="ABC_TM1"/>
    <property type="match status" value="1"/>
</dbReference>
<feature type="transmembrane region" description="Helical" evidence="7">
    <location>
        <begin position="74"/>
        <end position="96"/>
    </location>
</feature>